<evidence type="ECO:0000313" key="2">
    <source>
        <dbReference type="Proteomes" id="UP000306236"/>
    </source>
</evidence>
<gene>
    <name evidence="1" type="ORF">E8K88_13800</name>
</gene>
<reference evidence="1 2" key="1">
    <citation type="submission" date="2019-04" db="EMBL/GenBank/DDBJ databases">
        <title>Lampropedia sp YIM MLB12 draf genome.</title>
        <authorList>
            <person name="Wang Y.-X."/>
        </authorList>
    </citation>
    <scope>NUCLEOTIDE SEQUENCE [LARGE SCALE GENOMIC DNA]</scope>
    <source>
        <strain evidence="1 2">YIM MLB12</strain>
    </source>
</reference>
<comment type="caution">
    <text evidence="1">The sequence shown here is derived from an EMBL/GenBank/DDBJ whole genome shotgun (WGS) entry which is preliminary data.</text>
</comment>
<proteinExistence type="predicted"/>
<keyword evidence="2" id="KW-1185">Reference proteome</keyword>
<evidence type="ECO:0000313" key="1">
    <source>
        <dbReference type="EMBL" id="THJ31898.1"/>
    </source>
</evidence>
<name>A0A4S5BQ24_9BURK</name>
<accession>A0A4S5BQ24</accession>
<dbReference type="RefSeq" id="WP_136407263.1">
    <property type="nucleotide sequence ID" value="NZ_JARXRQ010000006.1"/>
</dbReference>
<dbReference type="OrthoDB" id="5296692at2"/>
<organism evidence="1 2">
    <name type="scientific">Lampropedia aestuarii</name>
    <dbReference type="NCBI Taxonomy" id="2562762"/>
    <lineage>
        <taxon>Bacteria</taxon>
        <taxon>Pseudomonadati</taxon>
        <taxon>Pseudomonadota</taxon>
        <taxon>Betaproteobacteria</taxon>
        <taxon>Burkholderiales</taxon>
        <taxon>Comamonadaceae</taxon>
        <taxon>Lampropedia</taxon>
    </lineage>
</organism>
<dbReference type="EMBL" id="SSWX01000019">
    <property type="protein sequence ID" value="THJ31898.1"/>
    <property type="molecule type" value="Genomic_DNA"/>
</dbReference>
<dbReference type="Proteomes" id="UP000306236">
    <property type="component" value="Unassembled WGS sequence"/>
</dbReference>
<protein>
    <submittedName>
        <fullName evidence="1">DUF3460 family protein</fullName>
    </submittedName>
</protein>
<dbReference type="InterPro" id="IPR021853">
    <property type="entry name" value="DUF3460"/>
</dbReference>
<dbReference type="Pfam" id="PF11943">
    <property type="entry name" value="DUF3460"/>
    <property type="match status" value="1"/>
</dbReference>
<dbReference type="AlphaFoldDB" id="A0A4S5BQ24"/>
<sequence>MSFFQRPHYKSEATQFLDKLKADRPYLEAQQQEGRSLLWDKRVSPQVWADYRAGEVPQKPYVYQTNTEADQS</sequence>